<feature type="transmembrane region" description="Helical" evidence="1">
    <location>
        <begin position="21"/>
        <end position="43"/>
    </location>
</feature>
<evidence type="ECO:0000313" key="3">
    <source>
        <dbReference type="Proteomes" id="UP000229362"/>
    </source>
</evidence>
<evidence type="ECO:0000256" key="1">
    <source>
        <dbReference type="SAM" id="Phobius"/>
    </source>
</evidence>
<comment type="caution">
    <text evidence="2">The sequence shown here is derived from an EMBL/GenBank/DDBJ whole genome shotgun (WGS) entry which is preliminary data.</text>
</comment>
<dbReference type="InterPro" id="IPR052913">
    <property type="entry name" value="Glycopeptide_resist_protein"/>
</dbReference>
<keyword evidence="1" id="KW-0472">Membrane</keyword>
<organism evidence="2 3">
    <name type="scientific">Candidatus Magasanikbacteria bacterium CG10_big_fil_rev_8_21_14_0_10_43_6</name>
    <dbReference type="NCBI Taxonomy" id="1974650"/>
    <lineage>
        <taxon>Bacteria</taxon>
        <taxon>Candidatus Magasanikiibacteriota</taxon>
    </lineage>
</organism>
<evidence type="ECO:0000313" key="2">
    <source>
        <dbReference type="EMBL" id="PIT86769.1"/>
    </source>
</evidence>
<accession>A0A2M6W1T6</accession>
<dbReference type="AlphaFoldDB" id="A0A2M6W1T6"/>
<name>A0A2M6W1T6_9BACT</name>
<keyword evidence="1" id="KW-0812">Transmembrane</keyword>
<keyword evidence="1" id="KW-1133">Transmembrane helix</keyword>
<proteinExistence type="predicted"/>
<dbReference type="InterPro" id="IPR007391">
    <property type="entry name" value="Vancomycin_resist_VanW"/>
</dbReference>
<sequence>MREKIQQFFKERSTSFSWRRIWVFVVVIVVVAMMFFVAMVSYAHSYDERVLPGVRIGELPVGGMNREELKLLLQDMNDKLINEGVTFSIQPPEGRKEFTLYPVVVTETNSLELVSIDIDTEVDSLIALGKEGDIIGRALTVLDSRIGGKEARLSTVRAERDRIVETMNDFVSPYETEALDAGIVVVSYAPFTYVIASSSKGIAYEFDAVVDQIIRDWSVLQVPHIEELPQVVTEPTVTEEYLAKVESRLEKVFADGSLQLTYSDPVTTRVRNWTMTKEDIAKFLTVYEHPENGFAWAFDPASTTAYLIETIGDTVNVAPKDARFEVSESGRVTAFQGSRPGVTLDIDTTFTELNEAFMQRTWHDEGVTKKVQVTTKQSEPIVKTSEVNELGISEVLGVGISSYSGSPANRIRNIRNAVNKLNGILVAPGEEFSTIDHTKPYTLEGGYLPELVIKGDEIKPEIGGGLCQIGTTLFRMAMNSGLDITERQNHSLVVNYYNDLSNGLPGTDATIYDPAPDFKFMNDTRHHILIQTAMDEVNQDLIFTIWGTNDGRKASYTPPTVSRWIPHSGTRIVETTKLAPGVRECQHAYQGADTSFTYTRRLANGEVENTVFESHYRPLPQICLVGIDPEAVPVQEGCPPGESCSVVEEDGTVEEAIDSLPVPVSFD</sequence>
<dbReference type="PANTHER" id="PTHR35788:SF1">
    <property type="entry name" value="EXPORTED PROTEIN"/>
    <property type="match status" value="1"/>
</dbReference>
<dbReference type="PANTHER" id="PTHR35788">
    <property type="entry name" value="EXPORTED PROTEIN-RELATED"/>
    <property type="match status" value="1"/>
</dbReference>
<reference evidence="3" key="1">
    <citation type="submission" date="2017-09" db="EMBL/GenBank/DDBJ databases">
        <title>Depth-based differentiation of microbial function through sediment-hosted aquifers and enrichment of novel symbionts in the deep terrestrial subsurface.</title>
        <authorList>
            <person name="Probst A.J."/>
            <person name="Ladd B."/>
            <person name="Jarett J.K."/>
            <person name="Geller-Mcgrath D.E."/>
            <person name="Sieber C.M.K."/>
            <person name="Emerson J.B."/>
            <person name="Anantharaman K."/>
            <person name="Thomas B.C."/>
            <person name="Malmstrom R."/>
            <person name="Stieglmeier M."/>
            <person name="Klingl A."/>
            <person name="Woyke T."/>
            <person name="Ryan C.M."/>
            <person name="Banfield J.F."/>
        </authorList>
    </citation>
    <scope>NUCLEOTIDE SEQUENCE [LARGE SCALE GENOMIC DNA]</scope>
</reference>
<dbReference type="Pfam" id="PF04294">
    <property type="entry name" value="VanW"/>
    <property type="match status" value="1"/>
</dbReference>
<protein>
    <submittedName>
        <fullName evidence="2">Uncharacterized protein</fullName>
    </submittedName>
</protein>
<dbReference type="EMBL" id="PFBZ01000057">
    <property type="protein sequence ID" value="PIT86769.1"/>
    <property type="molecule type" value="Genomic_DNA"/>
</dbReference>
<dbReference type="Proteomes" id="UP000229362">
    <property type="component" value="Unassembled WGS sequence"/>
</dbReference>
<gene>
    <name evidence="2" type="ORF">COU33_01360</name>
</gene>